<accession>A0A5N6Q4C6</accession>
<evidence type="ECO:0000256" key="12">
    <source>
        <dbReference type="ARBA" id="ARBA00054641"/>
    </source>
</evidence>
<keyword evidence="15" id="KW-1185">Reference proteome</keyword>
<dbReference type="GO" id="GO:0008308">
    <property type="term" value="F:voltage-gated monoatomic anion channel activity"/>
    <property type="evidence" value="ECO:0007669"/>
    <property type="project" value="InterPro"/>
</dbReference>
<evidence type="ECO:0000256" key="3">
    <source>
        <dbReference type="ARBA" id="ARBA00009624"/>
    </source>
</evidence>
<dbReference type="PROSITE" id="PS00558">
    <property type="entry name" value="EUKARYOTIC_PORIN"/>
    <property type="match status" value="1"/>
</dbReference>
<comment type="subcellular location">
    <subcellularLocation>
        <location evidence="1 13">Membrane</location>
        <topology evidence="1 13">Multi-pass membrane protein</topology>
    </subcellularLocation>
</comment>
<dbReference type="GO" id="GO:0009734">
    <property type="term" value="P:auxin-activated signaling pathway"/>
    <property type="evidence" value="ECO:0007669"/>
    <property type="project" value="UniProtKB-UniRule"/>
</dbReference>
<name>A0A5N6Q4C6_9ASTR</name>
<feature type="transmembrane region" description="Helical" evidence="13">
    <location>
        <begin position="363"/>
        <end position="382"/>
    </location>
</feature>
<evidence type="ECO:0000256" key="6">
    <source>
        <dbReference type="ARBA" id="ARBA00022692"/>
    </source>
</evidence>
<evidence type="ECO:0000256" key="11">
    <source>
        <dbReference type="ARBA" id="ARBA00023294"/>
    </source>
</evidence>
<proteinExistence type="inferred from homology"/>
<dbReference type="InterPro" id="IPR001925">
    <property type="entry name" value="Porin_Euk"/>
</dbReference>
<dbReference type="OrthoDB" id="2133778at2759"/>
<dbReference type="InterPro" id="IPR023614">
    <property type="entry name" value="Porin_dom_sf"/>
</dbReference>
<evidence type="ECO:0000256" key="2">
    <source>
        <dbReference type="ARBA" id="ARBA00009177"/>
    </source>
</evidence>
<dbReference type="CDD" id="cd07306">
    <property type="entry name" value="Porin3_VDAC"/>
    <property type="match status" value="1"/>
</dbReference>
<keyword evidence="4 13" id="KW-0813">Transport</keyword>
<feature type="transmembrane region" description="Helical" evidence="13">
    <location>
        <begin position="101"/>
        <end position="125"/>
    </location>
</feature>
<evidence type="ECO:0000256" key="13">
    <source>
        <dbReference type="RuleBase" id="RU362108"/>
    </source>
</evidence>
<evidence type="ECO:0000256" key="5">
    <source>
        <dbReference type="ARBA" id="ARBA00022452"/>
    </source>
</evidence>
<gene>
    <name evidence="14" type="ORF">E3N88_02650</name>
</gene>
<comment type="caution">
    <text evidence="13">Lacks conserved residue(s) required for the propagation of feature annotation.</text>
</comment>
<dbReference type="GO" id="GO:0046930">
    <property type="term" value="C:pore complex"/>
    <property type="evidence" value="ECO:0007669"/>
    <property type="project" value="UniProtKB-KW"/>
</dbReference>
<keyword evidence="5" id="KW-1134">Transmembrane beta strand</keyword>
<feature type="transmembrane region" description="Helical" evidence="13">
    <location>
        <begin position="274"/>
        <end position="296"/>
    </location>
</feature>
<dbReference type="InterPro" id="IPR051107">
    <property type="entry name" value="Auxin_Efflux_Carrier"/>
</dbReference>
<keyword evidence="9" id="KW-0626">Porin</keyword>
<evidence type="ECO:0000313" key="15">
    <source>
        <dbReference type="Proteomes" id="UP000326396"/>
    </source>
</evidence>
<feature type="transmembrane region" description="Helical" evidence="13">
    <location>
        <begin position="69"/>
        <end position="89"/>
    </location>
</feature>
<comment type="function">
    <text evidence="13">May act as a component of the auxin efflux carrier.</text>
</comment>
<keyword evidence="6 13" id="KW-0812">Transmembrane</keyword>
<dbReference type="InterPro" id="IPR004776">
    <property type="entry name" value="Mem_transp_PIN-like"/>
</dbReference>
<dbReference type="GO" id="GO:0005886">
    <property type="term" value="C:plasma membrane"/>
    <property type="evidence" value="ECO:0007669"/>
    <property type="project" value="TreeGrafter"/>
</dbReference>
<reference evidence="14 15" key="1">
    <citation type="submission" date="2019-05" db="EMBL/GenBank/DDBJ databases">
        <title>Mikania micrantha, genome provides insights into the molecular mechanism of rapid growth.</title>
        <authorList>
            <person name="Liu B."/>
        </authorList>
    </citation>
    <scope>NUCLEOTIDE SEQUENCE [LARGE SCALE GENOMIC DNA]</scope>
    <source>
        <strain evidence="14">NLD-2019</strain>
        <tissue evidence="14">Leaf</tissue>
    </source>
</reference>
<evidence type="ECO:0000256" key="1">
    <source>
        <dbReference type="ARBA" id="ARBA00004141"/>
    </source>
</evidence>
<dbReference type="GO" id="GO:0005741">
    <property type="term" value="C:mitochondrial outer membrane"/>
    <property type="evidence" value="ECO:0007669"/>
    <property type="project" value="InterPro"/>
</dbReference>
<dbReference type="Proteomes" id="UP000326396">
    <property type="component" value="Linkage Group LG1"/>
</dbReference>
<dbReference type="InterPro" id="IPR014024">
    <property type="entry name" value="Auxin_eff_plant"/>
</dbReference>
<sequence length="682" mass="74252">MISLTDAYRIVSATIPLYAAMILGYISVKCLNLLNPDQCSGINKFVAKFSIPLLSFQVISKSNPYKLNLKLICADVLQKTIAFIVIAVITRFRSNGNLNWIITGISLSTLPNTLILGIPMLKALYGEEAEVLLSQIVVVQSLIWYNLLLFMFELSAAREAHMMQSSAAMEEGEGRQEARATDEIQETNMSISRRKKLMLLISTVGKKLLTNPNSHATVAGLAWAFISFGYNVKLPKVVEDSVSIISDGGLGMAMFSLGLFMASQARIVACGTQLALLAMVLRFIVGPAIMAAPSIAIGLKGVPFQISVIQAALPQGIVSFVFAKEYNVHPEILSTGYSDWLFILTQKPGQATRQNTDRLESNYRIFIGLLVALPVALVYYLLLSVVRPVFLNHLSAFWICILELAIMVKGPGLYSDIGKKARDLLYKDYQGDHKFTITTYSPTGVAITSSGTKKGELFLADVNTQLKRNNITTDIKVDTYSNLSTTITIDEPLPGLKTILSFKVPDQRSGKVELQYLHDYAGICASVGVDANPIVNFSGVLGNNISSIGADVSFDTKTGNFTKYNAGLSFSNADLIAALTLNDKGDSLNASYYHIVKPLTNTLVGAEVNHSFSTNENTITVGTQHSLDPLTTVKARVNNYGKASALIQHEWRPKSLFTLSGEVDTKAIDKSAKFGLALALKP</sequence>
<feature type="transmembrane region" description="Helical" evidence="13">
    <location>
        <begin position="131"/>
        <end position="152"/>
    </location>
</feature>
<keyword evidence="8" id="KW-0406">Ion transport</keyword>
<dbReference type="FunFam" id="2.40.160.10:FF:000003">
    <property type="entry name" value="Outer mitochondrial membrane protein porin"/>
    <property type="match status" value="1"/>
</dbReference>
<evidence type="ECO:0000256" key="9">
    <source>
        <dbReference type="ARBA" id="ARBA00023114"/>
    </source>
</evidence>
<comment type="similarity">
    <text evidence="2 13">Belongs to the auxin efflux carrier (TC 2.A.69.1) family.</text>
</comment>
<evidence type="ECO:0000256" key="8">
    <source>
        <dbReference type="ARBA" id="ARBA00023065"/>
    </source>
</evidence>
<evidence type="ECO:0000256" key="7">
    <source>
        <dbReference type="ARBA" id="ARBA00022989"/>
    </source>
</evidence>
<dbReference type="AlphaFoldDB" id="A0A5N6Q4C6"/>
<comment type="similarity">
    <text evidence="3">Belongs to the eukaryotic mitochondrial porin (TC 1.B.8.1) family.</text>
</comment>
<dbReference type="PANTHER" id="PTHR31752:SF40">
    <property type="entry name" value="AUXIN EFFLUX CARRIER COMPONENT 8"/>
    <property type="match status" value="1"/>
</dbReference>
<keyword evidence="11 13" id="KW-0927">Auxin signaling pathway</keyword>
<dbReference type="PANTHER" id="PTHR31752">
    <property type="entry name" value="AUXIN EFFLUX CARRIER COMPONENT 1B-RELATED"/>
    <property type="match status" value="1"/>
</dbReference>
<dbReference type="GO" id="GO:0005783">
    <property type="term" value="C:endoplasmic reticulum"/>
    <property type="evidence" value="ECO:0007669"/>
    <property type="project" value="TreeGrafter"/>
</dbReference>
<dbReference type="GO" id="GO:0010329">
    <property type="term" value="F:auxin efflux transmembrane transporter activity"/>
    <property type="evidence" value="ECO:0007669"/>
    <property type="project" value="TreeGrafter"/>
</dbReference>
<organism evidence="14 15">
    <name type="scientific">Mikania micrantha</name>
    <name type="common">bitter vine</name>
    <dbReference type="NCBI Taxonomy" id="192012"/>
    <lineage>
        <taxon>Eukaryota</taxon>
        <taxon>Viridiplantae</taxon>
        <taxon>Streptophyta</taxon>
        <taxon>Embryophyta</taxon>
        <taxon>Tracheophyta</taxon>
        <taxon>Spermatophyta</taxon>
        <taxon>Magnoliopsida</taxon>
        <taxon>eudicotyledons</taxon>
        <taxon>Gunneridae</taxon>
        <taxon>Pentapetalae</taxon>
        <taxon>asterids</taxon>
        <taxon>campanulids</taxon>
        <taxon>Asterales</taxon>
        <taxon>Asteraceae</taxon>
        <taxon>Asteroideae</taxon>
        <taxon>Heliantheae alliance</taxon>
        <taxon>Eupatorieae</taxon>
        <taxon>Mikania</taxon>
    </lineage>
</organism>
<dbReference type="Pfam" id="PF03547">
    <property type="entry name" value="Mem_trans"/>
    <property type="match status" value="1"/>
</dbReference>
<dbReference type="Gene3D" id="2.40.160.10">
    <property type="entry name" value="Porin"/>
    <property type="match status" value="1"/>
</dbReference>
<keyword evidence="10 13" id="KW-0472">Membrane</keyword>
<dbReference type="InterPro" id="IPR027246">
    <property type="entry name" value="Porin_Euk/Tom40"/>
</dbReference>
<dbReference type="GO" id="GO:0009926">
    <property type="term" value="P:auxin polar transport"/>
    <property type="evidence" value="ECO:0007669"/>
    <property type="project" value="TreeGrafter"/>
</dbReference>
<evidence type="ECO:0000256" key="4">
    <source>
        <dbReference type="ARBA" id="ARBA00022448"/>
    </source>
</evidence>
<dbReference type="GO" id="GO:0015288">
    <property type="term" value="F:porin activity"/>
    <property type="evidence" value="ECO:0007669"/>
    <property type="project" value="UniProtKB-KW"/>
</dbReference>
<dbReference type="Pfam" id="PF01459">
    <property type="entry name" value="Porin_3"/>
    <property type="match status" value="1"/>
</dbReference>
<comment type="caution">
    <text evidence="14">The sequence shown here is derived from an EMBL/GenBank/DDBJ whole genome shotgun (WGS) entry which is preliminary data.</text>
</comment>
<dbReference type="EMBL" id="SZYD01000001">
    <property type="protein sequence ID" value="KAD7479514.1"/>
    <property type="molecule type" value="Genomic_DNA"/>
</dbReference>
<keyword evidence="7 13" id="KW-1133">Transmembrane helix</keyword>
<feature type="transmembrane region" description="Helical" evidence="13">
    <location>
        <begin position="7"/>
        <end position="28"/>
    </location>
</feature>
<dbReference type="NCBIfam" id="TIGR00946">
    <property type="entry name" value="2a69"/>
    <property type="match status" value="1"/>
</dbReference>
<feature type="transmembrane region" description="Helical" evidence="13">
    <location>
        <begin position="302"/>
        <end position="323"/>
    </location>
</feature>
<evidence type="ECO:0000256" key="10">
    <source>
        <dbReference type="ARBA" id="ARBA00023136"/>
    </source>
</evidence>
<evidence type="ECO:0000313" key="14">
    <source>
        <dbReference type="EMBL" id="KAD7479514.1"/>
    </source>
</evidence>
<protein>
    <recommendedName>
        <fullName evidence="13">Auxin efflux carrier component</fullName>
    </recommendedName>
</protein>
<comment type="function">
    <text evidence="12">Forms a channel through the cell membrane that allows diffusion of small hydrophilic molecules. The channel adopts an open conformation at low or zero membrane potential and a closed conformation at potentials above 30-40 mV. The open state has a weak anion selectivity whereas the closed state is cation-selective.</text>
</comment>